<organism evidence="2 3">
    <name type="scientific">Crossiella equi</name>
    <dbReference type="NCBI Taxonomy" id="130796"/>
    <lineage>
        <taxon>Bacteria</taxon>
        <taxon>Bacillati</taxon>
        <taxon>Actinomycetota</taxon>
        <taxon>Actinomycetes</taxon>
        <taxon>Pseudonocardiales</taxon>
        <taxon>Pseudonocardiaceae</taxon>
        <taxon>Crossiella</taxon>
    </lineage>
</organism>
<evidence type="ECO:0000313" key="2">
    <source>
        <dbReference type="EMBL" id="MBP2473989.1"/>
    </source>
</evidence>
<evidence type="ECO:0000259" key="1">
    <source>
        <dbReference type="Pfam" id="PF21836"/>
    </source>
</evidence>
<accession>A0ABS5ABM4</accession>
<protein>
    <recommendedName>
        <fullName evidence="1">DUF6895 domain-containing protein</fullName>
    </recommendedName>
</protein>
<gene>
    <name evidence="2" type="ORF">JOF53_002861</name>
</gene>
<dbReference type="EMBL" id="JAGIOO010000001">
    <property type="protein sequence ID" value="MBP2473989.1"/>
    <property type="molecule type" value="Genomic_DNA"/>
</dbReference>
<reference evidence="2 3" key="1">
    <citation type="submission" date="2021-03" db="EMBL/GenBank/DDBJ databases">
        <title>Sequencing the genomes of 1000 actinobacteria strains.</title>
        <authorList>
            <person name="Klenk H.-P."/>
        </authorList>
    </citation>
    <scope>NUCLEOTIDE SEQUENCE [LARGE SCALE GENOMIC DNA]</scope>
    <source>
        <strain evidence="2 3">DSM 44580</strain>
    </source>
</reference>
<keyword evidence="3" id="KW-1185">Reference proteome</keyword>
<dbReference type="Proteomes" id="UP001519363">
    <property type="component" value="Unassembled WGS sequence"/>
</dbReference>
<dbReference type="RefSeq" id="WP_086789840.1">
    <property type="nucleotide sequence ID" value="NZ_JAGIOO010000001.1"/>
</dbReference>
<evidence type="ECO:0000313" key="3">
    <source>
        <dbReference type="Proteomes" id="UP001519363"/>
    </source>
</evidence>
<dbReference type="Pfam" id="PF21836">
    <property type="entry name" value="DUF6895"/>
    <property type="match status" value="1"/>
</dbReference>
<comment type="caution">
    <text evidence="2">The sequence shown here is derived from an EMBL/GenBank/DDBJ whole genome shotgun (WGS) entry which is preliminary data.</text>
</comment>
<feature type="domain" description="DUF6895" evidence="1">
    <location>
        <begin position="126"/>
        <end position="184"/>
    </location>
</feature>
<sequence>MTLVREVLDGGVRWLLRRCAEVEPGPHGLARATAAVWAGTRALGCARDSEPLVARLAGEWAAGRLDPAAQHPVLLAVVHHLLGLPPPAGAPLPGEASLELLVAGRDVLSHYCAAVATTPVPRPGPELGVVLPAVLSRALRQHDLALATELLHACARLGLPLRGALRSCTAALAACQQPDGRLGYLGREVRQAGAGADLVTDVQVPLTAGLVWAFAELAGPGSTLVPEIPRQG</sequence>
<proteinExistence type="predicted"/>
<name>A0ABS5ABM4_9PSEU</name>
<dbReference type="InterPro" id="IPR054190">
    <property type="entry name" value="DUF6895"/>
</dbReference>